<organism evidence="2">
    <name type="scientific">Siphoviridae sp. ctxMM9</name>
    <dbReference type="NCBI Taxonomy" id="2827973"/>
    <lineage>
        <taxon>Viruses</taxon>
        <taxon>Duplodnaviria</taxon>
        <taxon>Heunggongvirae</taxon>
        <taxon>Uroviricota</taxon>
        <taxon>Caudoviricetes</taxon>
    </lineage>
</organism>
<evidence type="ECO:0000256" key="1">
    <source>
        <dbReference type="SAM" id="MobiDB-lite"/>
    </source>
</evidence>
<sequence length="47" mass="4859">MIEAEGFNVPEMEAKTITVTGTLPPGWEPQPDGSVTTVDAGGKTVTV</sequence>
<evidence type="ECO:0000313" key="2">
    <source>
        <dbReference type="EMBL" id="DAF58947.1"/>
    </source>
</evidence>
<protein>
    <submittedName>
        <fullName evidence="2">Uncharacterized protein</fullName>
    </submittedName>
</protein>
<accession>A0A8S5T7E8</accession>
<dbReference type="EMBL" id="BK032759">
    <property type="protein sequence ID" value="DAF58947.1"/>
    <property type="molecule type" value="Genomic_DNA"/>
</dbReference>
<name>A0A8S5T7E8_9CAUD</name>
<feature type="region of interest" description="Disordered" evidence="1">
    <location>
        <begin position="22"/>
        <end position="47"/>
    </location>
</feature>
<proteinExistence type="predicted"/>
<reference evidence="2" key="1">
    <citation type="journal article" date="2021" name="Proc. Natl. Acad. Sci. U.S.A.">
        <title>A Catalog of Tens of Thousands of Viruses from Human Metagenomes Reveals Hidden Associations with Chronic Diseases.</title>
        <authorList>
            <person name="Tisza M.J."/>
            <person name="Buck C.B."/>
        </authorList>
    </citation>
    <scope>NUCLEOTIDE SEQUENCE</scope>
    <source>
        <strain evidence="2">CtxMM9</strain>
    </source>
</reference>